<feature type="binding site" evidence="3">
    <location>
        <position position="201"/>
    </location>
    <ligand>
        <name>a divalent metal cation</name>
        <dbReference type="ChEBI" id="CHEBI:60240"/>
        <label>2</label>
    </ligand>
</feature>
<dbReference type="EMBL" id="JAWJWE010000045">
    <property type="protein sequence ID" value="KAK6617096.1"/>
    <property type="molecule type" value="Genomic_DNA"/>
</dbReference>
<accession>A0AAN8S2K0</accession>
<keyword evidence="2" id="KW-0378">Hydrolase</keyword>
<gene>
    <name evidence="5" type="ORF">RUM43_014698</name>
</gene>
<dbReference type="SUPFAM" id="SSF51556">
    <property type="entry name" value="Metallo-dependent hydrolases"/>
    <property type="match status" value="1"/>
</dbReference>
<dbReference type="PANTHER" id="PTHR10819:SF3">
    <property type="entry name" value="PHOSPHOTRIESTERASE-RELATED PROTEIN"/>
    <property type="match status" value="1"/>
</dbReference>
<dbReference type="PANTHER" id="PTHR10819">
    <property type="entry name" value="PHOSPHOTRIESTERASE-RELATED"/>
    <property type="match status" value="1"/>
</dbReference>
<comment type="caution">
    <text evidence="5">The sequence shown here is derived from an EMBL/GenBank/DDBJ whole genome shotgun (WGS) entry which is preliminary data.</text>
</comment>
<name>A0AAN8S2K0_POLSC</name>
<evidence type="ECO:0000256" key="1">
    <source>
        <dbReference type="ARBA" id="ARBA00022723"/>
    </source>
</evidence>
<dbReference type="GO" id="GO:0016787">
    <property type="term" value="F:hydrolase activity"/>
    <property type="evidence" value="ECO:0007669"/>
    <property type="project" value="UniProtKB-KW"/>
</dbReference>
<dbReference type="InterPro" id="IPR032466">
    <property type="entry name" value="Metal_Hydrolase"/>
</dbReference>
<comment type="cofactor">
    <cofactor evidence="3">
        <name>a divalent metal cation</name>
        <dbReference type="ChEBI" id="CHEBI:60240"/>
    </cofactor>
    <text evidence="3">Binds 2 divalent metal cations per subunit.</text>
</comment>
<evidence type="ECO:0000313" key="6">
    <source>
        <dbReference type="Proteomes" id="UP001372834"/>
    </source>
</evidence>
<dbReference type="GO" id="GO:0008270">
    <property type="term" value="F:zinc ion binding"/>
    <property type="evidence" value="ECO:0007669"/>
    <property type="project" value="InterPro"/>
</dbReference>
<evidence type="ECO:0000256" key="2">
    <source>
        <dbReference type="ARBA" id="ARBA00022801"/>
    </source>
</evidence>
<dbReference type="Pfam" id="PF02126">
    <property type="entry name" value="PTE"/>
    <property type="match status" value="1"/>
</dbReference>
<evidence type="ECO:0000256" key="4">
    <source>
        <dbReference type="PROSITE-ProRule" id="PRU00679"/>
    </source>
</evidence>
<sequence>MADTIQTVLGKVNPEDVGRTLTHEHMFLDYRKFYVSPPSGVEEHLQGNIRLENVGFVQRYPYSSMTNLEFDTADTKAAMFEEMKLYRKFGGHAIVENTSHGLGGDVGFLEEVSRKTGVHVISGTGFYLASVQPASLLKENVERLCTIMRSDLTSGCSERSQVKCGVIGEVASHYPIHHFEEKAIKAAGMVQEELKCPVTFHPGRDEKAPFEVMRFYTEAGGRANKAVMSHLDRTLKSSKLLDFASEYKCFLQHDLFGTEVLTYQLGPKFQMPSDAQRLDRIKLLIEEGFSDRILMSHDIHTKHRLAAFGGHGYYHIFLNVLPKMRTIGISDHLIDQITIKNPRNWLSWRSP</sequence>
<proteinExistence type="inferred from homology"/>
<comment type="similarity">
    <text evidence="4">Belongs to the metallo-dependent hydrolases superfamily. Phosphotriesterase family.</text>
</comment>
<keyword evidence="1 3" id="KW-0479">Metal-binding</keyword>
<dbReference type="PROSITE" id="PS51347">
    <property type="entry name" value="PHOSPHOTRIESTERASE_2"/>
    <property type="match status" value="1"/>
</dbReference>
<evidence type="ECO:0000256" key="3">
    <source>
        <dbReference type="PIRSR" id="PIRSR601559-52"/>
    </source>
</evidence>
<dbReference type="Proteomes" id="UP001372834">
    <property type="component" value="Unassembled WGS sequence"/>
</dbReference>
<feature type="binding site" evidence="3">
    <location>
        <position position="298"/>
    </location>
    <ligand>
        <name>a divalent metal cation</name>
        <dbReference type="ChEBI" id="CHEBI:60240"/>
        <label>1</label>
    </ligand>
</feature>
<reference evidence="5 6" key="1">
    <citation type="submission" date="2023-10" db="EMBL/GenBank/DDBJ databases">
        <title>Genomes of two closely related lineages of the louse Polyplax serrata with different host specificities.</title>
        <authorList>
            <person name="Martinu J."/>
            <person name="Tarabai H."/>
            <person name="Stefka J."/>
            <person name="Hypsa V."/>
        </authorList>
    </citation>
    <scope>NUCLEOTIDE SEQUENCE [LARGE SCALE GENOMIC DNA]</scope>
    <source>
        <strain evidence="5">HR10_N</strain>
    </source>
</reference>
<protein>
    <recommendedName>
        <fullName evidence="7">Parathion hydrolase-related protein</fullName>
    </recommendedName>
</protein>
<comment type="caution">
    <text evidence="4">Lacks conserved residue(s) required for the propagation of feature annotation.</text>
</comment>
<organism evidence="5 6">
    <name type="scientific">Polyplax serrata</name>
    <name type="common">Common mouse louse</name>
    <dbReference type="NCBI Taxonomy" id="468196"/>
    <lineage>
        <taxon>Eukaryota</taxon>
        <taxon>Metazoa</taxon>
        <taxon>Ecdysozoa</taxon>
        <taxon>Arthropoda</taxon>
        <taxon>Hexapoda</taxon>
        <taxon>Insecta</taxon>
        <taxon>Pterygota</taxon>
        <taxon>Neoptera</taxon>
        <taxon>Paraneoptera</taxon>
        <taxon>Psocodea</taxon>
        <taxon>Troctomorpha</taxon>
        <taxon>Phthiraptera</taxon>
        <taxon>Anoplura</taxon>
        <taxon>Polyplacidae</taxon>
        <taxon>Polyplax</taxon>
    </lineage>
</organism>
<dbReference type="Gene3D" id="3.20.20.140">
    <property type="entry name" value="Metal-dependent hydrolases"/>
    <property type="match status" value="1"/>
</dbReference>
<feature type="binding site" evidence="3">
    <location>
        <position position="23"/>
    </location>
    <ligand>
        <name>a divalent metal cation</name>
        <dbReference type="ChEBI" id="CHEBI:60240"/>
        <label>1</label>
    </ligand>
</feature>
<dbReference type="AlphaFoldDB" id="A0AAN8S2K0"/>
<evidence type="ECO:0000313" key="5">
    <source>
        <dbReference type="EMBL" id="KAK6617096.1"/>
    </source>
</evidence>
<feature type="binding site" evidence="3">
    <location>
        <position position="230"/>
    </location>
    <ligand>
        <name>a divalent metal cation</name>
        <dbReference type="ChEBI" id="CHEBI:60240"/>
        <label>2</label>
    </ligand>
</feature>
<dbReference type="InterPro" id="IPR001559">
    <property type="entry name" value="Phosphotriesterase"/>
</dbReference>
<feature type="binding site" evidence="3">
    <location>
        <position position="169"/>
    </location>
    <ligand>
        <name>a divalent metal cation</name>
        <dbReference type="ChEBI" id="CHEBI:60240"/>
        <label>2</label>
    </ligand>
</feature>
<evidence type="ECO:0008006" key="7">
    <source>
        <dbReference type="Google" id="ProtNLM"/>
    </source>
</evidence>
<feature type="binding site" evidence="3">
    <location>
        <position position="169"/>
    </location>
    <ligand>
        <name>a divalent metal cation</name>
        <dbReference type="ChEBI" id="CHEBI:60240"/>
        <label>1</label>
    </ligand>
</feature>
<feature type="binding site" evidence="3">
    <location>
        <position position="25"/>
    </location>
    <ligand>
        <name>a divalent metal cation</name>
        <dbReference type="ChEBI" id="CHEBI:60240"/>
        <label>1</label>
    </ligand>
</feature>